<accession>N1WZM0</accession>
<evidence type="ECO:0000313" key="1">
    <source>
        <dbReference type="EMBL" id="EMY81328.1"/>
    </source>
</evidence>
<organism evidence="1 2">
    <name type="scientific">Psychroflexus gondwanensis ACAM 44</name>
    <dbReference type="NCBI Taxonomy" id="1189619"/>
    <lineage>
        <taxon>Bacteria</taxon>
        <taxon>Pseudomonadati</taxon>
        <taxon>Bacteroidota</taxon>
        <taxon>Flavobacteriia</taxon>
        <taxon>Flavobacteriales</taxon>
        <taxon>Flavobacteriaceae</taxon>
        <taxon>Psychroflexus</taxon>
    </lineage>
</organism>
<dbReference type="Proteomes" id="UP000012317">
    <property type="component" value="Unassembled WGS sequence"/>
</dbReference>
<gene>
    <name evidence="1" type="ORF">pgond44_05720</name>
</gene>
<evidence type="ECO:0000313" key="2">
    <source>
        <dbReference type="Proteomes" id="UP000012317"/>
    </source>
</evidence>
<keyword evidence="2" id="KW-1185">Reference proteome</keyword>
<comment type="caution">
    <text evidence="1">The sequence shown here is derived from an EMBL/GenBank/DDBJ whole genome shotgun (WGS) entry which is preliminary data.</text>
</comment>
<name>N1WZM0_9FLAO</name>
<dbReference type="EMBL" id="APLF01000005">
    <property type="protein sequence ID" value="EMY81328.1"/>
    <property type="molecule type" value="Genomic_DNA"/>
</dbReference>
<protein>
    <submittedName>
        <fullName evidence="1">Uncharacterized protein</fullName>
    </submittedName>
</protein>
<dbReference type="AlphaFoldDB" id="N1WZM0"/>
<reference evidence="1 2" key="1">
    <citation type="journal article" date="2014" name="Genome Biol. Evol.">
        <title>Extensive gene acquisition in the extremely psychrophilic bacterial species Psychroflexus torquis and the link to sea-ice ecosystem specialism.</title>
        <authorList>
            <person name="Feng S."/>
            <person name="Powell S.M."/>
            <person name="Wilson R."/>
            <person name="Bowman J.P."/>
        </authorList>
    </citation>
    <scope>NUCLEOTIDE SEQUENCE [LARGE SCALE GENOMIC DNA]</scope>
    <source>
        <strain evidence="1 2">ACAM 44</strain>
    </source>
</reference>
<sequence>MNFEHTYELEDWEDDKVLFEKEDWVSLLKLREERARKQPSDLYAQQRFAVILNINKKYKKTLELITPLYQKNHKSGFGVQEILDALYGLGKSENDFNWKTKISILKLDSTTLELCVDFLKPKRKARNILEIYGVLIMNADYCAFNEQRLAQFLINHPEKFDIKKDSEYFLDIELKIKRK</sequence>
<proteinExistence type="predicted"/>
<dbReference type="RefSeq" id="WP_003438186.1">
    <property type="nucleotide sequence ID" value="NZ_APLF01000005.1"/>
</dbReference>